<organism evidence="14 15">
    <name type="scientific">Bursaphelenchus okinawaensis</name>
    <dbReference type="NCBI Taxonomy" id="465554"/>
    <lineage>
        <taxon>Eukaryota</taxon>
        <taxon>Metazoa</taxon>
        <taxon>Ecdysozoa</taxon>
        <taxon>Nematoda</taxon>
        <taxon>Chromadorea</taxon>
        <taxon>Rhabditida</taxon>
        <taxon>Tylenchina</taxon>
        <taxon>Tylenchomorpha</taxon>
        <taxon>Aphelenchoidea</taxon>
        <taxon>Aphelenchoididae</taxon>
        <taxon>Bursaphelenchus</taxon>
    </lineage>
</organism>
<dbReference type="PROSITE" id="PS51013">
    <property type="entry name" value="PANNEXIN"/>
    <property type="match status" value="1"/>
</dbReference>
<sequence>MVFEEYPLIERFFNKFQSAKLDDFWDRAHYLYTTSLLIFFALLIGSKQTFGEPITCMVPANFPGSWGQYIHQYCFVTGTYHTRNGSHVDSGGSEVSVDYYQWVPYFLAVVALMFYAPHLLWMTLQHQSEVDYENIVERCCKVRSKSQKERKEEIHEIAVYLKESSLIRHRAGLMSSLGWFGTAFYILTKLLNVLNVFMQIQILNSFLGSDSSYWGFKVLENGLNGLYWEATGFFPRVSFCNIERLKVGAYENNVLQCALMINMLNEKAFVIIYIWMVGLMIPTALNLIYSVVMCVSPMRLWQARRFLRHVLKSSPYNKANGYHEYHVINKFVNQLLSFDGLLLLRFVHTHAGFLVASELAGELFSLYHEEDRVLLMDNRRNQGGYSNELTLSPSLLKQQAQTFYEKTPLDAPSITDSLGSRYEAEQTYPASSKC</sequence>
<keyword evidence="8 13" id="KW-1133">Transmembrane helix</keyword>
<feature type="transmembrane region" description="Helical" evidence="13">
    <location>
        <begin position="102"/>
        <end position="121"/>
    </location>
</feature>
<feature type="transmembrane region" description="Helical" evidence="13">
    <location>
        <begin position="28"/>
        <end position="45"/>
    </location>
</feature>
<keyword evidence="11 13" id="KW-0407">Ion channel</keyword>
<keyword evidence="3 13" id="KW-0813">Transport</keyword>
<keyword evidence="4" id="KW-1003">Cell membrane</keyword>
<dbReference type="InterPro" id="IPR000990">
    <property type="entry name" value="Innexin"/>
</dbReference>
<evidence type="ECO:0000313" key="14">
    <source>
        <dbReference type="EMBL" id="CAD5225047.1"/>
    </source>
</evidence>
<evidence type="ECO:0000256" key="1">
    <source>
        <dbReference type="ARBA" id="ARBA00004610"/>
    </source>
</evidence>
<dbReference type="GO" id="GO:0005243">
    <property type="term" value="F:gap junction channel activity"/>
    <property type="evidence" value="ECO:0007669"/>
    <property type="project" value="TreeGrafter"/>
</dbReference>
<accession>A0A811LBY7</accession>
<dbReference type="GO" id="GO:0005886">
    <property type="term" value="C:plasma membrane"/>
    <property type="evidence" value="ECO:0007669"/>
    <property type="project" value="UniProtKB-SubCell"/>
</dbReference>
<reference evidence="14" key="1">
    <citation type="submission" date="2020-09" db="EMBL/GenBank/DDBJ databases">
        <authorList>
            <person name="Kikuchi T."/>
        </authorList>
    </citation>
    <scope>NUCLEOTIDE SEQUENCE</scope>
    <source>
        <strain evidence="14">SH1</strain>
    </source>
</reference>
<dbReference type="PANTHER" id="PTHR11893:SF20">
    <property type="entry name" value="INNEXIN-3"/>
    <property type="match status" value="1"/>
</dbReference>
<dbReference type="PRINTS" id="PR01262">
    <property type="entry name" value="INNEXIN"/>
</dbReference>
<dbReference type="GO" id="GO:0005921">
    <property type="term" value="C:gap junction"/>
    <property type="evidence" value="ECO:0007669"/>
    <property type="project" value="UniProtKB-SubCell"/>
</dbReference>
<evidence type="ECO:0000256" key="13">
    <source>
        <dbReference type="RuleBase" id="RU010713"/>
    </source>
</evidence>
<feature type="transmembrane region" description="Helical" evidence="13">
    <location>
        <begin position="270"/>
        <end position="295"/>
    </location>
</feature>
<evidence type="ECO:0000256" key="5">
    <source>
        <dbReference type="ARBA" id="ARBA00022692"/>
    </source>
</evidence>
<dbReference type="Proteomes" id="UP000783686">
    <property type="component" value="Unassembled WGS sequence"/>
</dbReference>
<evidence type="ECO:0000256" key="12">
    <source>
        <dbReference type="PIRSR" id="PIRSR600990-52"/>
    </source>
</evidence>
<evidence type="ECO:0000256" key="9">
    <source>
        <dbReference type="ARBA" id="ARBA00023065"/>
    </source>
</evidence>
<keyword evidence="12" id="KW-0325">Glycoprotein</keyword>
<evidence type="ECO:0000256" key="8">
    <source>
        <dbReference type="ARBA" id="ARBA00022989"/>
    </source>
</evidence>
<keyword evidence="5 13" id="KW-0812">Transmembrane</keyword>
<keyword evidence="10 13" id="KW-0472">Membrane</keyword>
<dbReference type="GO" id="GO:0034220">
    <property type="term" value="P:monoatomic ion transmembrane transport"/>
    <property type="evidence" value="ECO:0007669"/>
    <property type="project" value="UniProtKB-KW"/>
</dbReference>
<evidence type="ECO:0000256" key="6">
    <source>
        <dbReference type="ARBA" id="ARBA00022868"/>
    </source>
</evidence>
<dbReference type="PANTHER" id="PTHR11893">
    <property type="entry name" value="INNEXIN"/>
    <property type="match status" value="1"/>
</dbReference>
<keyword evidence="9 13" id="KW-0406">Ion transport</keyword>
<protein>
    <recommendedName>
        <fullName evidence="13">Innexin</fullName>
    </recommendedName>
</protein>
<evidence type="ECO:0000256" key="3">
    <source>
        <dbReference type="ARBA" id="ARBA00022448"/>
    </source>
</evidence>
<evidence type="ECO:0000256" key="4">
    <source>
        <dbReference type="ARBA" id="ARBA00022475"/>
    </source>
</evidence>
<evidence type="ECO:0000256" key="11">
    <source>
        <dbReference type="ARBA" id="ARBA00023303"/>
    </source>
</evidence>
<proteinExistence type="inferred from homology"/>
<gene>
    <name evidence="13" type="primary">inx</name>
    <name evidence="14" type="ORF">BOKJ2_LOCUS11383</name>
</gene>
<evidence type="ECO:0000256" key="7">
    <source>
        <dbReference type="ARBA" id="ARBA00022949"/>
    </source>
</evidence>
<dbReference type="Pfam" id="PF00876">
    <property type="entry name" value="Innexin"/>
    <property type="match status" value="1"/>
</dbReference>
<keyword evidence="7" id="KW-0965">Cell junction</keyword>
<dbReference type="EMBL" id="CAJFDH010000005">
    <property type="protein sequence ID" value="CAD5225047.1"/>
    <property type="molecule type" value="Genomic_DNA"/>
</dbReference>
<dbReference type="OrthoDB" id="5823345at2759"/>
<comment type="subcellular location">
    <subcellularLocation>
        <location evidence="1">Cell junction</location>
        <location evidence="1">Gap junction</location>
    </subcellularLocation>
    <subcellularLocation>
        <location evidence="2 13">Cell membrane</location>
        <topology evidence="2 13">Multi-pass membrane protein</topology>
    </subcellularLocation>
</comment>
<feature type="transmembrane region" description="Helical" evidence="13">
    <location>
        <begin position="171"/>
        <end position="188"/>
    </location>
</feature>
<dbReference type="Proteomes" id="UP000614601">
    <property type="component" value="Unassembled WGS sequence"/>
</dbReference>
<dbReference type="AlphaFoldDB" id="A0A811LBY7"/>
<evidence type="ECO:0000256" key="2">
    <source>
        <dbReference type="ARBA" id="ARBA00004651"/>
    </source>
</evidence>
<comment type="similarity">
    <text evidence="13">Belongs to the pannexin family.</text>
</comment>
<dbReference type="GlyCosmos" id="A0A811LBY7">
    <property type="glycosylation" value="1 site, No reported glycans"/>
</dbReference>
<evidence type="ECO:0000256" key="10">
    <source>
        <dbReference type="ARBA" id="ARBA00023136"/>
    </source>
</evidence>
<keyword evidence="15" id="KW-1185">Reference proteome</keyword>
<keyword evidence="6" id="KW-0303">Gap junction</keyword>
<comment type="caution">
    <text evidence="14">The sequence shown here is derived from an EMBL/GenBank/DDBJ whole genome shotgun (WGS) entry which is preliminary data.</text>
</comment>
<evidence type="ECO:0000313" key="15">
    <source>
        <dbReference type="Proteomes" id="UP000614601"/>
    </source>
</evidence>
<feature type="glycosylation site" description="N-linked (GlcNAc...) asparagine" evidence="12">
    <location>
        <position position="61"/>
    </location>
</feature>
<comment type="function">
    <text evidence="13">Structural component of the gap junctions.</text>
</comment>
<name>A0A811LBY7_9BILA</name>
<dbReference type="EMBL" id="CAJFCW020000005">
    <property type="protein sequence ID" value="CAG9120413.1"/>
    <property type="molecule type" value="Genomic_DNA"/>
</dbReference>